<name>A0A7W7VQP4_9ACTN</name>
<dbReference type="EMBL" id="JACHJP010000008">
    <property type="protein sequence ID" value="MBB4918943.1"/>
    <property type="molecule type" value="Genomic_DNA"/>
</dbReference>
<reference evidence="1 2" key="1">
    <citation type="submission" date="2020-08" db="EMBL/GenBank/DDBJ databases">
        <title>Genomic Encyclopedia of Type Strains, Phase III (KMG-III): the genomes of soil and plant-associated and newly described type strains.</title>
        <authorList>
            <person name="Whitman W."/>
        </authorList>
    </citation>
    <scope>NUCLEOTIDE SEQUENCE [LARGE SCALE GENOMIC DNA]</scope>
    <source>
        <strain evidence="1 2">CECT 8840</strain>
    </source>
</reference>
<organism evidence="1 2">
    <name type="scientific">Streptosporangium saharense</name>
    <dbReference type="NCBI Taxonomy" id="1706840"/>
    <lineage>
        <taxon>Bacteria</taxon>
        <taxon>Bacillati</taxon>
        <taxon>Actinomycetota</taxon>
        <taxon>Actinomycetes</taxon>
        <taxon>Streptosporangiales</taxon>
        <taxon>Streptosporangiaceae</taxon>
        <taxon>Streptosporangium</taxon>
    </lineage>
</organism>
<dbReference type="RefSeq" id="WP_184720679.1">
    <property type="nucleotide sequence ID" value="NZ_JACHJP010000008.1"/>
</dbReference>
<dbReference type="Proteomes" id="UP000552644">
    <property type="component" value="Unassembled WGS sequence"/>
</dbReference>
<gene>
    <name evidence="1" type="ORF">FHS44_006079</name>
</gene>
<sequence length="46" mass="4811">MSDDPAGSEDFTLDVRLVNNAPELATTPSADCTSDGCTTTKTVYPC</sequence>
<evidence type="ECO:0000313" key="1">
    <source>
        <dbReference type="EMBL" id="MBB4918943.1"/>
    </source>
</evidence>
<comment type="caution">
    <text evidence="1">The sequence shown here is derived from an EMBL/GenBank/DDBJ whole genome shotgun (WGS) entry which is preliminary data.</text>
</comment>
<proteinExistence type="predicted"/>
<dbReference type="AlphaFoldDB" id="A0A7W7VQP4"/>
<keyword evidence="2" id="KW-1185">Reference proteome</keyword>
<evidence type="ECO:0000313" key="2">
    <source>
        <dbReference type="Proteomes" id="UP000552644"/>
    </source>
</evidence>
<protein>
    <submittedName>
        <fullName evidence="1">Uncharacterized protein</fullName>
    </submittedName>
</protein>
<accession>A0A7W7VQP4</accession>